<gene>
    <name evidence="2" type="ORF">GCM10009765_77720</name>
</gene>
<evidence type="ECO:0000256" key="1">
    <source>
        <dbReference type="SAM" id="Phobius"/>
    </source>
</evidence>
<dbReference type="EMBL" id="BAAANY010000042">
    <property type="protein sequence ID" value="GAA1717683.1"/>
    <property type="molecule type" value="Genomic_DNA"/>
</dbReference>
<evidence type="ECO:0000313" key="2">
    <source>
        <dbReference type="EMBL" id="GAA1717683.1"/>
    </source>
</evidence>
<keyword evidence="1" id="KW-0472">Membrane</keyword>
<name>A0ABP4V4X5_9ACTN</name>
<evidence type="ECO:0000313" key="3">
    <source>
        <dbReference type="Proteomes" id="UP001500618"/>
    </source>
</evidence>
<proteinExistence type="predicted"/>
<accession>A0ABP4V4X5</accession>
<dbReference type="RefSeq" id="WP_344315022.1">
    <property type="nucleotide sequence ID" value="NZ_BAAANY010000042.1"/>
</dbReference>
<protein>
    <recommendedName>
        <fullName evidence="4">DUF4760 domain-containing protein</fullName>
    </recommendedName>
</protein>
<keyword evidence="3" id="KW-1185">Reference proteome</keyword>
<keyword evidence="1" id="KW-1133">Transmembrane helix</keyword>
<dbReference type="Proteomes" id="UP001500618">
    <property type="component" value="Unassembled WGS sequence"/>
</dbReference>
<feature type="transmembrane region" description="Helical" evidence="1">
    <location>
        <begin position="6"/>
        <end position="33"/>
    </location>
</feature>
<keyword evidence="1" id="KW-0812">Transmembrane</keyword>
<sequence>MEWNAILPPLVGAATGALLNGLISTCVALLVVFKSRNNARELAKESAAIAAAEAIAVALAPVVEIFSTYHYKRSTDWAPAAADRLREFRRVLFVKLAAISDDSMRTHISRTEESCARVMTRVPDHPVQRTRYVRVVGDSFSRLSDDLYAWRLYRTAPDTADLVASLESGSQTILEEEPPRLAAGPMGGLPARG</sequence>
<organism evidence="2 3">
    <name type="scientific">Fodinicola feengrottensis</name>
    <dbReference type="NCBI Taxonomy" id="435914"/>
    <lineage>
        <taxon>Bacteria</taxon>
        <taxon>Bacillati</taxon>
        <taxon>Actinomycetota</taxon>
        <taxon>Actinomycetes</taxon>
        <taxon>Mycobacteriales</taxon>
        <taxon>Fodinicola</taxon>
    </lineage>
</organism>
<evidence type="ECO:0008006" key="4">
    <source>
        <dbReference type="Google" id="ProtNLM"/>
    </source>
</evidence>
<comment type="caution">
    <text evidence="2">The sequence shown here is derived from an EMBL/GenBank/DDBJ whole genome shotgun (WGS) entry which is preliminary data.</text>
</comment>
<reference evidence="3" key="1">
    <citation type="journal article" date="2019" name="Int. J. Syst. Evol. Microbiol.">
        <title>The Global Catalogue of Microorganisms (GCM) 10K type strain sequencing project: providing services to taxonomists for standard genome sequencing and annotation.</title>
        <authorList>
            <consortium name="The Broad Institute Genomics Platform"/>
            <consortium name="The Broad Institute Genome Sequencing Center for Infectious Disease"/>
            <person name="Wu L."/>
            <person name="Ma J."/>
        </authorList>
    </citation>
    <scope>NUCLEOTIDE SEQUENCE [LARGE SCALE GENOMIC DNA]</scope>
    <source>
        <strain evidence="3">JCM 14718</strain>
    </source>
</reference>